<dbReference type="InterPro" id="IPR019277">
    <property type="entry name" value="DUF2304"/>
</dbReference>
<dbReference type="Proteomes" id="UP000198520">
    <property type="component" value="Unassembled WGS sequence"/>
</dbReference>
<keyword evidence="2" id="KW-0472">Membrane</keyword>
<proteinExistence type="predicted"/>
<keyword evidence="1" id="KW-0175">Coiled coil</keyword>
<reference evidence="4" key="1">
    <citation type="submission" date="2016-10" db="EMBL/GenBank/DDBJ databases">
        <authorList>
            <person name="Varghese N."/>
            <person name="Submissions S."/>
        </authorList>
    </citation>
    <scope>NUCLEOTIDE SEQUENCE [LARGE SCALE GENOMIC DNA]</scope>
    <source>
        <strain evidence="4">DSM 19083</strain>
    </source>
</reference>
<feature type="coiled-coil region" evidence="1">
    <location>
        <begin position="90"/>
        <end position="117"/>
    </location>
</feature>
<feature type="transmembrane region" description="Helical" evidence="2">
    <location>
        <begin position="36"/>
        <end position="55"/>
    </location>
</feature>
<evidence type="ECO:0000313" key="3">
    <source>
        <dbReference type="EMBL" id="SFF28414.1"/>
    </source>
</evidence>
<evidence type="ECO:0000256" key="2">
    <source>
        <dbReference type="SAM" id="Phobius"/>
    </source>
</evidence>
<sequence length="121" mass="13195">MDVMWIQVVLLVGIGVVALLLNRSTADARHQAIRRLMLLGFVLAAAVSVMVPQWLSAVANRLGVGRGADLLLYALVIAFLSYISTSHRRMNQLSAKITALTRELTLTEARLEDERRAGPGA</sequence>
<dbReference type="STRING" id="285351.SAMN04488035_2298"/>
<keyword evidence="2" id="KW-1133">Transmembrane helix</keyword>
<keyword evidence="2" id="KW-0812">Transmembrane</keyword>
<evidence type="ECO:0000313" key="4">
    <source>
        <dbReference type="Proteomes" id="UP000198520"/>
    </source>
</evidence>
<dbReference type="EMBL" id="FONZ01000004">
    <property type="protein sequence ID" value="SFF28414.1"/>
    <property type="molecule type" value="Genomic_DNA"/>
</dbReference>
<keyword evidence="4" id="KW-1185">Reference proteome</keyword>
<protein>
    <recommendedName>
        <fullName evidence="5">DUF2304 domain-containing protein</fullName>
    </recommendedName>
</protein>
<name>A0A1I2HE10_9MICO</name>
<organism evidence="3 4">
    <name type="scientific">Flavimobilis marinus</name>
    <dbReference type="NCBI Taxonomy" id="285351"/>
    <lineage>
        <taxon>Bacteria</taxon>
        <taxon>Bacillati</taxon>
        <taxon>Actinomycetota</taxon>
        <taxon>Actinomycetes</taxon>
        <taxon>Micrococcales</taxon>
        <taxon>Jonesiaceae</taxon>
        <taxon>Flavimobilis</taxon>
    </lineage>
</organism>
<feature type="transmembrane region" description="Helical" evidence="2">
    <location>
        <begin position="67"/>
        <end position="84"/>
    </location>
</feature>
<evidence type="ECO:0008006" key="5">
    <source>
        <dbReference type="Google" id="ProtNLM"/>
    </source>
</evidence>
<dbReference type="Pfam" id="PF10066">
    <property type="entry name" value="DUF2304"/>
    <property type="match status" value="1"/>
</dbReference>
<accession>A0A1I2HE10</accession>
<evidence type="ECO:0000256" key="1">
    <source>
        <dbReference type="SAM" id="Coils"/>
    </source>
</evidence>
<dbReference type="AlphaFoldDB" id="A0A1I2HE10"/>
<gene>
    <name evidence="3" type="ORF">SAMN04488035_2298</name>
</gene>
<feature type="transmembrane region" description="Helical" evidence="2">
    <location>
        <begin position="6"/>
        <end position="24"/>
    </location>
</feature>